<feature type="chain" id="PRO_5047499198" evidence="2">
    <location>
        <begin position="30"/>
        <end position="348"/>
    </location>
</feature>
<dbReference type="NCBIfam" id="NF037995">
    <property type="entry name" value="TRAP_S1"/>
    <property type="match status" value="1"/>
</dbReference>
<dbReference type="RefSeq" id="WP_377483845.1">
    <property type="nucleotide sequence ID" value="NZ_JBHLTN010000029.1"/>
</dbReference>
<keyword evidence="1 2" id="KW-0732">Signal</keyword>
<evidence type="ECO:0000256" key="2">
    <source>
        <dbReference type="SAM" id="SignalP"/>
    </source>
</evidence>
<dbReference type="SUPFAM" id="SSF53850">
    <property type="entry name" value="Periplasmic binding protein-like II"/>
    <property type="match status" value="1"/>
</dbReference>
<keyword evidence="4" id="KW-1185">Reference proteome</keyword>
<dbReference type="Pfam" id="PF03480">
    <property type="entry name" value="DctP"/>
    <property type="match status" value="1"/>
</dbReference>
<organism evidence="3 4">
    <name type="scientific">Ottowia pentelensis</name>
    <dbReference type="NCBI Taxonomy" id="511108"/>
    <lineage>
        <taxon>Bacteria</taxon>
        <taxon>Pseudomonadati</taxon>
        <taxon>Pseudomonadota</taxon>
        <taxon>Betaproteobacteria</taxon>
        <taxon>Burkholderiales</taxon>
        <taxon>Comamonadaceae</taxon>
        <taxon>Ottowia</taxon>
    </lineage>
</organism>
<gene>
    <name evidence="3" type="ORF">ACFFGG_13680</name>
</gene>
<dbReference type="InterPro" id="IPR038404">
    <property type="entry name" value="TRAP_DctP_sf"/>
</dbReference>
<dbReference type="Gene3D" id="3.40.190.170">
    <property type="entry name" value="Bacterial extracellular solute-binding protein, family 7"/>
    <property type="match status" value="1"/>
</dbReference>
<reference evidence="3 4" key="1">
    <citation type="submission" date="2024-09" db="EMBL/GenBank/DDBJ databases">
        <authorList>
            <person name="Sun Q."/>
            <person name="Mori K."/>
        </authorList>
    </citation>
    <scope>NUCLEOTIDE SEQUENCE [LARGE SCALE GENOMIC DNA]</scope>
    <source>
        <strain evidence="3 4">NCAIM B.02336</strain>
    </source>
</reference>
<feature type="signal peptide" evidence="2">
    <location>
        <begin position="1"/>
        <end position="29"/>
    </location>
</feature>
<evidence type="ECO:0000313" key="4">
    <source>
        <dbReference type="Proteomes" id="UP001589834"/>
    </source>
</evidence>
<dbReference type="CDD" id="cd13601">
    <property type="entry name" value="PBP2_TRAP_DctP1_3_4_like"/>
    <property type="match status" value="1"/>
</dbReference>
<dbReference type="PANTHER" id="PTHR33376:SF15">
    <property type="entry name" value="BLL6794 PROTEIN"/>
    <property type="match status" value="1"/>
</dbReference>
<dbReference type="Proteomes" id="UP001589834">
    <property type="component" value="Unassembled WGS sequence"/>
</dbReference>
<dbReference type="PANTHER" id="PTHR33376">
    <property type="match status" value="1"/>
</dbReference>
<proteinExistence type="predicted"/>
<evidence type="ECO:0000313" key="3">
    <source>
        <dbReference type="EMBL" id="MFC0593599.1"/>
    </source>
</evidence>
<evidence type="ECO:0000256" key="1">
    <source>
        <dbReference type="ARBA" id="ARBA00022729"/>
    </source>
</evidence>
<comment type="caution">
    <text evidence="3">The sequence shown here is derived from an EMBL/GenBank/DDBJ whole genome shotgun (WGS) entry which is preliminary data.</text>
</comment>
<accession>A0ABV6PUS6</accession>
<sequence>MSRSLTTTRMLASTVIVTSALMTGVSVQAADTIKLKYANSYPTGHPSDLRAKEFIAEVEKLSGHKIEISYFPAEQLGKAKDMLSVCGKGIADICDIHVTYFAGQLPYNNTIVLPLWTTAVEGSAIYQWMLESVPDVRGEFDKFNVIPLYGSTTPSYNVATVEKPVRSLEDLKGLKLKTAGGLYDTIAKHYGITPVSIPAAETYEALQRGLVSGVIFNYPSIRSYRLNDIVKYITDGMRAGGYPGAVIMNKRAWQKLPKESQQVIAEAARKMSAVVGQSWDSQQDVVREEFRKQGIEIYELTPEQKVTWVKELSGLPEQYIKEIESRGFGKIRGVVDAYKKKAAEVTGQ</sequence>
<name>A0ABV6PUS6_9BURK</name>
<protein>
    <submittedName>
        <fullName evidence="3">TRAP transporter substrate-binding protein</fullName>
    </submittedName>
</protein>
<dbReference type="EMBL" id="JBHLTN010000029">
    <property type="protein sequence ID" value="MFC0593599.1"/>
    <property type="molecule type" value="Genomic_DNA"/>
</dbReference>
<dbReference type="InterPro" id="IPR018389">
    <property type="entry name" value="DctP_fam"/>
</dbReference>